<feature type="domain" description="IclR-ED" evidence="5">
    <location>
        <begin position="61"/>
        <end position="242"/>
    </location>
</feature>
<dbReference type="InterPro" id="IPR050707">
    <property type="entry name" value="HTH_MetabolicPath_Reg"/>
</dbReference>
<keyword evidence="1" id="KW-0805">Transcription regulation</keyword>
<evidence type="ECO:0000259" key="4">
    <source>
        <dbReference type="PROSITE" id="PS51077"/>
    </source>
</evidence>
<evidence type="ECO:0000256" key="1">
    <source>
        <dbReference type="ARBA" id="ARBA00023015"/>
    </source>
</evidence>
<reference evidence="6" key="1">
    <citation type="journal article" date="2022" name="Microbiol. Resour. Announc.">
        <title>Genome Sequence of Cupriavidus campinensis Strain G5, a Member of a Bacterial Consortium Capable of Polyethylene Degradation.</title>
        <authorList>
            <person name="Schneider B."/>
            <person name="Pfeiffer F."/>
            <person name="Dyall-Smith M."/>
            <person name="Kunte H.J."/>
        </authorList>
    </citation>
    <scope>NUCLEOTIDE SEQUENCE</scope>
    <source>
        <strain evidence="6">G5</strain>
    </source>
</reference>
<evidence type="ECO:0000256" key="3">
    <source>
        <dbReference type="ARBA" id="ARBA00023163"/>
    </source>
</evidence>
<dbReference type="Gene3D" id="3.30.450.40">
    <property type="match status" value="1"/>
</dbReference>
<evidence type="ECO:0000313" key="7">
    <source>
        <dbReference type="Proteomes" id="UP001056132"/>
    </source>
</evidence>
<dbReference type="InterPro" id="IPR029016">
    <property type="entry name" value="GAF-like_dom_sf"/>
</dbReference>
<protein>
    <submittedName>
        <fullName evidence="6">IclR family transcriptional regulator</fullName>
    </submittedName>
</protein>
<dbReference type="SUPFAM" id="SSF55781">
    <property type="entry name" value="GAF domain-like"/>
    <property type="match status" value="1"/>
</dbReference>
<dbReference type="KEGG" id="ccam:M5D45_24780"/>
<dbReference type="GO" id="GO:0003700">
    <property type="term" value="F:DNA-binding transcription factor activity"/>
    <property type="evidence" value="ECO:0007669"/>
    <property type="project" value="TreeGrafter"/>
</dbReference>
<dbReference type="EMBL" id="CP097331">
    <property type="protein sequence ID" value="URF06330.1"/>
    <property type="molecule type" value="Genomic_DNA"/>
</dbReference>
<evidence type="ECO:0000259" key="5">
    <source>
        <dbReference type="PROSITE" id="PS51078"/>
    </source>
</evidence>
<organism evidence="6 7">
    <name type="scientific">Cupriavidus campinensis</name>
    <dbReference type="NCBI Taxonomy" id="151783"/>
    <lineage>
        <taxon>Bacteria</taxon>
        <taxon>Pseudomonadati</taxon>
        <taxon>Pseudomonadota</taxon>
        <taxon>Betaproteobacteria</taxon>
        <taxon>Burkholderiales</taxon>
        <taxon>Burkholderiaceae</taxon>
        <taxon>Cupriavidus</taxon>
    </lineage>
</organism>
<gene>
    <name evidence="6" type="ORF">M5D45_24780</name>
</gene>
<feature type="domain" description="HTH iclR-type" evidence="4">
    <location>
        <begin position="1"/>
        <end position="60"/>
    </location>
</feature>
<keyword evidence="2" id="KW-0238">DNA-binding</keyword>
<dbReference type="GO" id="GO:0003677">
    <property type="term" value="F:DNA binding"/>
    <property type="evidence" value="ECO:0007669"/>
    <property type="project" value="UniProtKB-KW"/>
</dbReference>
<dbReference type="GO" id="GO:0045892">
    <property type="term" value="P:negative regulation of DNA-templated transcription"/>
    <property type="evidence" value="ECO:0007669"/>
    <property type="project" value="TreeGrafter"/>
</dbReference>
<accession>A0AAE9L4Q0</accession>
<dbReference type="RefSeq" id="WP_250025437.1">
    <property type="nucleotide sequence ID" value="NZ_CP097331.1"/>
</dbReference>
<dbReference type="InterPro" id="IPR036390">
    <property type="entry name" value="WH_DNA-bd_sf"/>
</dbReference>
<keyword evidence="3" id="KW-0804">Transcription</keyword>
<dbReference type="InterPro" id="IPR005471">
    <property type="entry name" value="Tscrpt_reg_IclR_N"/>
</dbReference>
<dbReference type="Pfam" id="PF01614">
    <property type="entry name" value="IclR_C"/>
    <property type="match status" value="1"/>
</dbReference>
<dbReference type="PROSITE" id="PS51077">
    <property type="entry name" value="HTH_ICLR"/>
    <property type="match status" value="1"/>
</dbReference>
<dbReference type="AlphaFoldDB" id="A0AAE9L4Q0"/>
<proteinExistence type="predicted"/>
<dbReference type="Gene3D" id="1.10.10.10">
    <property type="entry name" value="Winged helix-like DNA-binding domain superfamily/Winged helix DNA-binding domain"/>
    <property type="match status" value="1"/>
</dbReference>
<dbReference type="PANTHER" id="PTHR30136:SF24">
    <property type="entry name" value="HTH-TYPE TRANSCRIPTIONAL REPRESSOR ALLR"/>
    <property type="match status" value="1"/>
</dbReference>
<dbReference type="PANTHER" id="PTHR30136">
    <property type="entry name" value="HELIX-TURN-HELIX TRANSCRIPTIONAL REGULATOR, ICLR FAMILY"/>
    <property type="match status" value="1"/>
</dbReference>
<sequence>MRALSLLEFLVAADRPLSPAEILQGFDAPKASLHRMLSALVAGGLVVREPGPRNIYTVGPRLARLGLAIVTRSGPKQLRHAVLTKLVEDIGETVNVTVLHESSILYLDRIEAPWPLRLDLQPGSRVPLHCSASGKLLLSALPRNQRTALMQQLRLDRFTANTITDMGRLEAELERCVEQQIGVDDEEFIAGISCVAVPIYDADGQVLAALAVHAPAVRSPLSRSLSLVPRLQRAAAELANTF</sequence>
<evidence type="ECO:0000313" key="6">
    <source>
        <dbReference type="EMBL" id="URF06330.1"/>
    </source>
</evidence>
<dbReference type="PROSITE" id="PS51078">
    <property type="entry name" value="ICLR_ED"/>
    <property type="match status" value="1"/>
</dbReference>
<dbReference type="InterPro" id="IPR014757">
    <property type="entry name" value="Tscrpt_reg_IclR_C"/>
</dbReference>
<dbReference type="SUPFAM" id="SSF46785">
    <property type="entry name" value="Winged helix' DNA-binding domain"/>
    <property type="match status" value="1"/>
</dbReference>
<name>A0AAE9L4Q0_9BURK</name>
<reference evidence="6" key="2">
    <citation type="submission" date="2022-05" db="EMBL/GenBank/DDBJ databases">
        <authorList>
            <person name="Kunte H.-J."/>
        </authorList>
    </citation>
    <scope>NUCLEOTIDE SEQUENCE</scope>
    <source>
        <strain evidence="6">G5</strain>
    </source>
</reference>
<dbReference type="SMART" id="SM00346">
    <property type="entry name" value="HTH_ICLR"/>
    <property type="match status" value="1"/>
</dbReference>
<dbReference type="Pfam" id="PF09339">
    <property type="entry name" value="HTH_IclR"/>
    <property type="match status" value="1"/>
</dbReference>
<evidence type="ECO:0000256" key="2">
    <source>
        <dbReference type="ARBA" id="ARBA00023125"/>
    </source>
</evidence>
<dbReference type="Proteomes" id="UP001056132">
    <property type="component" value="Chromosome 2"/>
</dbReference>
<dbReference type="InterPro" id="IPR036388">
    <property type="entry name" value="WH-like_DNA-bd_sf"/>
</dbReference>